<feature type="transmembrane region" description="Helical" evidence="3">
    <location>
        <begin position="161"/>
        <end position="180"/>
    </location>
</feature>
<keyword evidence="6" id="KW-1185">Reference proteome</keyword>
<gene>
    <name evidence="5" type="ORF">QBC35DRAFT_379603</name>
</gene>
<feature type="transmembrane region" description="Helical" evidence="3">
    <location>
        <begin position="96"/>
        <end position="116"/>
    </location>
</feature>
<protein>
    <submittedName>
        <fullName evidence="5">Transporter</fullName>
    </submittedName>
</protein>
<proteinExistence type="inferred from homology"/>
<evidence type="ECO:0000313" key="5">
    <source>
        <dbReference type="EMBL" id="KAK4189723.1"/>
    </source>
</evidence>
<evidence type="ECO:0000256" key="2">
    <source>
        <dbReference type="ARBA" id="ARBA00006727"/>
    </source>
</evidence>
<dbReference type="Pfam" id="PF07690">
    <property type="entry name" value="MFS_1"/>
    <property type="match status" value="1"/>
</dbReference>
<feature type="transmembrane region" description="Helical" evidence="3">
    <location>
        <begin position="242"/>
        <end position="261"/>
    </location>
</feature>
<evidence type="ECO:0000256" key="3">
    <source>
        <dbReference type="SAM" id="Phobius"/>
    </source>
</evidence>
<dbReference type="Proteomes" id="UP001302126">
    <property type="component" value="Unassembled WGS sequence"/>
</dbReference>
<dbReference type="AlphaFoldDB" id="A0AAN6WWK4"/>
<feature type="transmembrane region" description="Helical" evidence="3">
    <location>
        <begin position="72"/>
        <end position="90"/>
    </location>
</feature>
<name>A0AAN6WWK4_9PEZI</name>
<feature type="transmembrane region" description="Helical" evidence="3">
    <location>
        <begin position="273"/>
        <end position="292"/>
    </location>
</feature>
<feature type="transmembrane region" description="Helical" evidence="3">
    <location>
        <begin position="200"/>
        <end position="222"/>
    </location>
</feature>
<reference evidence="5" key="2">
    <citation type="submission" date="2023-05" db="EMBL/GenBank/DDBJ databases">
        <authorList>
            <consortium name="Lawrence Berkeley National Laboratory"/>
            <person name="Steindorff A."/>
            <person name="Hensen N."/>
            <person name="Bonometti L."/>
            <person name="Westerberg I."/>
            <person name="Brannstrom I.O."/>
            <person name="Guillou S."/>
            <person name="Cros-Aarteil S."/>
            <person name="Calhoun S."/>
            <person name="Haridas S."/>
            <person name="Kuo A."/>
            <person name="Mondo S."/>
            <person name="Pangilinan J."/>
            <person name="Riley R."/>
            <person name="Labutti K."/>
            <person name="Andreopoulos B."/>
            <person name="Lipzen A."/>
            <person name="Chen C."/>
            <person name="Yanf M."/>
            <person name="Daum C."/>
            <person name="Ng V."/>
            <person name="Clum A."/>
            <person name="Ohm R."/>
            <person name="Martin F."/>
            <person name="Silar P."/>
            <person name="Natvig D."/>
            <person name="Lalanne C."/>
            <person name="Gautier V."/>
            <person name="Ament-Velasquez S.L."/>
            <person name="Kruys A."/>
            <person name="Hutchinson M.I."/>
            <person name="Powell A.J."/>
            <person name="Barry K."/>
            <person name="Miller A.N."/>
            <person name="Grigoriev I.V."/>
            <person name="Debuchy R."/>
            <person name="Gladieux P."/>
            <person name="Thoren M.H."/>
            <person name="Johannesson H."/>
        </authorList>
    </citation>
    <scope>NUCLEOTIDE SEQUENCE</scope>
    <source>
        <strain evidence="5">PSN309</strain>
    </source>
</reference>
<sequence length="394" mass="43046">RPWKVVAGVVCLTIAVYGLLSSIGLFSSYWHQHMLQDYTPSQVSWIISIFGFLDCFMDLPLGELFDRHGTRWLLPIGCVVYAASFVGLAFSSTYGQLMGCMVVAGISAAIPTTVALTVVRQWFHKRMGLATGLVTTGAALGGIFFSLVLQELFQSYPWRTAIIILTCILAGFMVLGWLLIETNTSQRTAGSPPRSTFGELLGSLKFWLISYAMFGDELVLFIQWGSIPSYAIATRSGGDQFYLMMAYNIGAVVGRTAIPYLSDRIRALGPIRTLILMNIFTLLTVVAIWLPLGGTSITRLFAIVVLMGIGTGSTVPLGSVCVRELREDHSHGLWLGTVYTRCEFNTLIGNPSTEAILHDYGPNALVGFLGGVLLSGLISMICLPWRMSVEAKVR</sequence>
<dbReference type="PANTHER" id="PTHR11360:SF230">
    <property type="entry name" value="MONOCARBOXYLATE TRANSPORTER, PUTATIVE (AFU_ORTHOLOGUE AFUA_2G12790)-RELATED"/>
    <property type="match status" value="1"/>
</dbReference>
<dbReference type="SUPFAM" id="SSF103473">
    <property type="entry name" value="MFS general substrate transporter"/>
    <property type="match status" value="1"/>
</dbReference>
<comment type="subcellular location">
    <subcellularLocation>
        <location evidence="1">Membrane</location>
        <topology evidence="1">Multi-pass membrane protein</topology>
    </subcellularLocation>
</comment>
<accession>A0AAN6WWK4</accession>
<feature type="transmembrane region" description="Helical" evidence="3">
    <location>
        <begin position="364"/>
        <end position="385"/>
    </location>
</feature>
<dbReference type="EMBL" id="MU864372">
    <property type="protein sequence ID" value="KAK4189723.1"/>
    <property type="molecule type" value="Genomic_DNA"/>
</dbReference>
<dbReference type="GO" id="GO:0022857">
    <property type="term" value="F:transmembrane transporter activity"/>
    <property type="evidence" value="ECO:0007669"/>
    <property type="project" value="InterPro"/>
</dbReference>
<comment type="similarity">
    <text evidence="2">Belongs to the major facilitator superfamily. Monocarboxylate porter (TC 2.A.1.13) family.</text>
</comment>
<keyword evidence="3" id="KW-0812">Transmembrane</keyword>
<feature type="transmembrane region" description="Helical" evidence="3">
    <location>
        <begin position="128"/>
        <end position="149"/>
    </location>
</feature>
<dbReference type="PROSITE" id="PS50850">
    <property type="entry name" value="MFS"/>
    <property type="match status" value="1"/>
</dbReference>
<keyword evidence="3" id="KW-1133">Transmembrane helix</keyword>
<evidence type="ECO:0000259" key="4">
    <source>
        <dbReference type="PROSITE" id="PS50850"/>
    </source>
</evidence>
<dbReference type="InterPro" id="IPR020846">
    <property type="entry name" value="MFS_dom"/>
</dbReference>
<dbReference type="Gene3D" id="1.20.1250.20">
    <property type="entry name" value="MFS general substrate transporter like domains"/>
    <property type="match status" value="1"/>
</dbReference>
<dbReference type="InterPro" id="IPR050327">
    <property type="entry name" value="Proton-linked_MCT"/>
</dbReference>
<feature type="transmembrane region" description="Helical" evidence="3">
    <location>
        <begin position="42"/>
        <end position="60"/>
    </location>
</feature>
<evidence type="ECO:0000256" key="1">
    <source>
        <dbReference type="ARBA" id="ARBA00004141"/>
    </source>
</evidence>
<dbReference type="InterPro" id="IPR036259">
    <property type="entry name" value="MFS_trans_sf"/>
</dbReference>
<dbReference type="PANTHER" id="PTHR11360">
    <property type="entry name" value="MONOCARBOXYLATE TRANSPORTER"/>
    <property type="match status" value="1"/>
</dbReference>
<feature type="transmembrane region" description="Helical" evidence="3">
    <location>
        <begin position="7"/>
        <end position="30"/>
    </location>
</feature>
<dbReference type="GO" id="GO:0016020">
    <property type="term" value="C:membrane"/>
    <property type="evidence" value="ECO:0007669"/>
    <property type="project" value="UniProtKB-SubCell"/>
</dbReference>
<comment type="caution">
    <text evidence="5">The sequence shown here is derived from an EMBL/GenBank/DDBJ whole genome shotgun (WGS) entry which is preliminary data.</text>
</comment>
<evidence type="ECO:0000313" key="6">
    <source>
        <dbReference type="Proteomes" id="UP001302126"/>
    </source>
</evidence>
<dbReference type="InterPro" id="IPR011701">
    <property type="entry name" value="MFS"/>
</dbReference>
<feature type="domain" description="Major facilitator superfamily (MFS) profile" evidence="4">
    <location>
        <begin position="1"/>
        <end position="387"/>
    </location>
</feature>
<feature type="non-terminal residue" evidence="5">
    <location>
        <position position="1"/>
    </location>
</feature>
<reference evidence="5" key="1">
    <citation type="journal article" date="2023" name="Mol. Phylogenet. Evol.">
        <title>Genome-scale phylogeny and comparative genomics of the fungal order Sordariales.</title>
        <authorList>
            <person name="Hensen N."/>
            <person name="Bonometti L."/>
            <person name="Westerberg I."/>
            <person name="Brannstrom I.O."/>
            <person name="Guillou S."/>
            <person name="Cros-Aarteil S."/>
            <person name="Calhoun S."/>
            <person name="Haridas S."/>
            <person name="Kuo A."/>
            <person name="Mondo S."/>
            <person name="Pangilinan J."/>
            <person name="Riley R."/>
            <person name="LaButti K."/>
            <person name="Andreopoulos B."/>
            <person name="Lipzen A."/>
            <person name="Chen C."/>
            <person name="Yan M."/>
            <person name="Daum C."/>
            <person name="Ng V."/>
            <person name="Clum A."/>
            <person name="Steindorff A."/>
            <person name="Ohm R.A."/>
            <person name="Martin F."/>
            <person name="Silar P."/>
            <person name="Natvig D.O."/>
            <person name="Lalanne C."/>
            <person name="Gautier V."/>
            <person name="Ament-Velasquez S.L."/>
            <person name="Kruys A."/>
            <person name="Hutchinson M.I."/>
            <person name="Powell A.J."/>
            <person name="Barry K."/>
            <person name="Miller A.N."/>
            <person name="Grigoriev I.V."/>
            <person name="Debuchy R."/>
            <person name="Gladieux P."/>
            <person name="Hiltunen Thoren M."/>
            <person name="Johannesson H."/>
        </authorList>
    </citation>
    <scope>NUCLEOTIDE SEQUENCE</scope>
    <source>
        <strain evidence="5">PSN309</strain>
    </source>
</reference>
<keyword evidence="3" id="KW-0472">Membrane</keyword>
<organism evidence="5 6">
    <name type="scientific">Podospora australis</name>
    <dbReference type="NCBI Taxonomy" id="1536484"/>
    <lineage>
        <taxon>Eukaryota</taxon>
        <taxon>Fungi</taxon>
        <taxon>Dikarya</taxon>
        <taxon>Ascomycota</taxon>
        <taxon>Pezizomycotina</taxon>
        <taxon>Sordariomycetes</taxon>
        <taxon>Sordariomycetidae</taxon>
        <taxon>Sordariales</taxon>
        <taxon>Podosporaceae</taxon>
        <taxon>Podospora</taxon>
    </lineage>
</organism>